<accession>A0ABW0E9K9</accession>
<reference evidence="2" key="1">
    <citation type="journal article" date="2019" name="Int. J. Syst. Evol. Microbiol.">
        <title>The Global Catalogue of Microorganisms (GCM) 10K type strain sequencing project: providing services to taxonomists for standard genome sequencing and annotation.</title>
        <authorList>
            <consortium name="The Broad Institute Genomics Platform"/>
            <consortium name="The Broad Institute Genome Sequencing Center for Infectious Disease"/>
            <person name="Wu L."/>
            <person name="Ma J."/>
        </authorList>
    </citation>
    <scope>NUCLEOTIDE SEQUENCE [LARGE SCALE GENOMIC DNA]</scope>
    <source>
        <strain evidence="2">KACC 12602</strain>
    </source>
</reference>
<dbReference type="RefSeq" id="WP_378016652.1">
    <property type="nucleotide sequence ID" value="NZ_JBHSKT010000003.1"/>
</dbReference>
<comment type="caution">
    <text evidence="1">The sequence shown here is derived from an EMBL/GenBank/DDBJ whole genome shotgun (WGS) entry which is preliminary data.</text>
</comment>
<name>A0ABW0E9K9_9BACT</name>
<keyword evidence="2" id="KW-1185">Reference proteome</keyword>
<protein>
    <submittedName>
        <fullName evidence="1">Uncharacterized protein</fullName>
    </submittedName>
</protein>
<gene>
    <name evidence="1" type="ORF">ACFPIB_06665</name>
</gene>
<evidence type="ECO:0000313" key="2">
    <source>
        <dbReference type="Proteomes" id="UP001596161"/>
    </source>
</evidence>
<dbReference type="EMBL" id="JBHSKT010000003">
    <property type="protein sequence ID" value="MFC5270281.1"/>
    <property type="molecule type" value="Genomic_DNA"/>
</dbReference>
<dbReference type="Proteomes" id="UP001596161">
    <property type="component" value="Unassembled WGS sequence"/>
</dbReference>
<evidence type="ECO:0000313" key="1">
    <source>
        <dbReference type="EMBL" id="MFC5270281.1"/>
    </source>
</evidence>
<proteinExistence type="predicted"/>
<organism evidence="1 2">
    <name type="scientific">Adhaeribacter terreus</name>
    <dbReference type="NCBI Taxonomy" id="529703"/>
    <lineage>
        <taxon>Bacteria</taxon>
        <taxon>Pseudomonadati</taxon>
        <taxon>Bacteroidota</taxon>
        <taxon>Cytophagia</taxon>
        <taxon>Cytophagales</taxon>
        <taxon>Hymenobacteraceae</taxon>
        <taxon>Adhaeribacter</taxon>
    </lineage>
</organism>
<sequence>MSSSVLQADILTFLTSIQNDIHDMEGLLDAIRQENRRAEIYGQQNISELMEISVYQWQLEQVEMKLKAPSLIKITFASEGEKVREPKTEEEKIEALLLNMIMRIIRYNGHLSKEKQQ</sequence>